<feature type="compositionally biased region" description="Basic and acidic residues" evidence="1">
    <location>
        <begin position="16"/>
        <end position="31"/>
    </location>
</feature>
<proteinExistence type="predicted"/>
<accession>A0A0H3ZXD3</accession>
<evidence type="ECO:0000256" key="1">
    <source>
        <dbReference type="SAM" id="MobiDB-lite"/>
    </source>
</evidence>
<name>A0A0H3ZXD3_9VIBR</name>
<reference evidence="2" key="1">
    <citation type="journal article" date="2015" name="MBio">
        <title>Eco-Evolutionary Dynamics of Episomes among Ecologically Cohesive Bacterial Populations.</title>
        <authorList>
            <person name="Xue H."/>
            <person name="Cordero O.X."/>
            <person name="Camas F.M."/>
            <person name="Trimble W."/>
            <person name="Meyer F."/>
            <person name="Guglielmini J."/>
            <person name="Rocha E.P."/>
            <person name="Polz M.F."/>
        </authorList>
    </citation>
    <scope>NUCLEOTIDE SEQUENCE</scope>
    <source>
        <strain evidence="2">FF_112</strain>
    </source>
</reference>
<protein>
    <submittedName>
        <fullName evidence="2">Uncharacterized protein</fullName>
    </submittedName>
</protein>
<feature type="region of interest" description="Disordered" evidence="1">
    <location>
        <begin position="1"/>
        <end position="31"/>
    </location>
</feature>
<organism evidence="2">
    <name type="scientific">Vibrio tasmaniensis</name>
    <dbReference type="NCBI Taxonomy" id="212663"/>
    <lineage>
        <taxon>Bacteria</taxon>
        <taxon>Pseudomonadati</taxon>
        <taxon>Pseudomonadota</taxon>
        <taxon>Gammaproteobacteria</taxon>
        <taxon>Vibrionales</taxon>
        <taxon>Vibrionaceae</taxon>
        <taxon>Vibrio</taxon>
    </lineage>
</organism>
<sequence>MDSAEQKATEAIALSEEVKKEADKSMSDNEQKCDLLVTNAKSEAESLVGAANRRADKAEQESASLREQVKLLTVDQAKREIEQAQHEKTQEQHIETLNQLANERTTVVQLRTQEENRQSEIERLTGELNEIKSDSKQLASAQGQLVELQRQISQLQSDLSLSERERESLSVALRSK</sequence>
<evidence type="ECO:0000313" key="2">
    <source>
        <dbReference type="EMBL" id="AKN38539.1"/>
    </source>
</evidence>
<dbReference type="EMBL" id="KP795591">
    <property type="protein sequence ID" value="AKN38539.1"/>
    <property type="molecule type" value="Genomic_DNA"/>
</dbReference>
<dbReference type="AlphaFoldDB" id="A0A0H3ZXD3"/>